<dbReference type="InterPro" id="IPR029058">
    <property type="entry name" value="AB_hydrolase_fold"/>
</dbReference>
<dbReference type="OrthoDB" id="3210844at2"/>
<feature type="domain" description="AB hydrolase-1" evidence="2">
    <location>
        <begin position="22"/>
        <end position="256"/>
    </location>
</feature>
<name>A0A0A6UR49_ACTUT</name>
<dbReference type="Proteomes" id="UP000054537">
    <property type="component" value="Unassembled WGS sequence"/>
</dbReference>
<dbReference type="PANTHER" id="PTHR43798">
    <property type="entry name" value="MONOACYLGLYCEROL LIPASE"/>
    <property type="match status" value="1"/>
</dbReference>
<dbReference type="GO" id="GO:0016020">
    <property type="term" value="C:membrane"/>
    <property type="evidence" value="ECO:0007669"/>
    <property type="project" value="TreeGrafter"/>
</dbReference>
<dbReference type="GO" id="GO:0016787">
    <property type="term" value="F:hydrolase activity"/>
    <property type="evidence" value="ECO:0007669"/>
    <property type="project" value="UniProtKB-KW"/>
</dbReference>
<dbReference type="Pfam" id="PF12697">
    <property type="entry name" value="Abhydrolase_6"/>
    <property type="match status" value="1"/>
</dbReference>
<evidence type="ECO:0000256" key="1">
    <source>
        <dbReference type="ARBA" id="ARBA00022801"/>
    </source>
</evidence>
<dbReference type="RefSeq" id="WP_043523700.1">
    <property type="nucleotide sequence ID" value="NZ_BAABKU010000038.1"/>
</dbReference>
<evidence type="ECO:0000313" key="3">
    <source>
        <dbReference type="EMBL" id="KHD77896.1"/>
    </source>
</evidence>
<dbReference type="STRING" id="1869.MB27_09010"/>
<sequence>MPMLTAADAVIPYEDRGAGEPIVLIMGSAASGRAWHLHQVPALVAAGHRVVTFDNRGMRAGDTGTPFTIDDLVADTVALIEQLDLGPCRVVGTSMGSYVAAELALARPELLRQVVLMAARARSDEMRIALSKGERLLADSGLELPPEYRAAVRALQTLSPRTLDDERAVRDWLDLFELSPETGPGVRAQARLEPMPDRRAAYAGITVPCHVLSFADDLITPPSHGRELAAAIPGATYEVIAEAGHYGYLEQPDLVNQSLLRTFTTS</sequence>
<evidence type="ECO:0000259" key="2">
    <source>
        <dbReference type="Pfam" id="PF12697"/>
    </source>
</evidence>
<accession>A0A0A6UR49</accession>
<dbReference type="SUPFAM" id="SSF53474">
    <property type="entry name" value="alpha/beta-Hydrolases"/>
    <property type="match status" value="1"/>
</dbReference>
<dbReference type="eggNOG" id="COG2021">
    <property type="taxonomic scope" value="Bacteria"/>
</dbReference>
<organism evidence="3 4">
    <name type="scientific">Actinoplanes utahensis</name>
    <dbReference type="NCBI Taxonomy" id="1869"/>
    <lineage>
        <taxon>Bacteria</taxon>
        <taxon>Bacillati</taxon>
        <taxon>Actinomycetota</taxon>
        <taxon>Actinomycetes</taxon>
        <taxon>Micromonosporales</taxon>
        <taxon>Micromonosporaceae</taxon>
        <taxon>Actinoplanes</taxon>
    </lineage>
</organism>
<gene>
    <name evidence="3" type="ORF">MB27_09010</name>
</gene>
<dbReference type="PRINTS" id="PR00111">
    <property type="entry name" value="ABHYDROLASE"/>
</dbReference>
<keyword evidence="1 3" id="KW-0378">Hydrolase</keyword>
<keyword evidence="4" id="KW-1185">Reference proteome</keyword>
<dbReference type="InterPro" id="IPR050266">
    <property type="entry name" value="AB_hydrolase_sf"/>
</dbReference>
<dbReference type="PANTHER" id="PTHR43798:SF31">
    <property type="entry name" value="AB HYDROLASE SUPERFAMILY PROTEIN YCLE"/>
    <property type="match status" value="1"/>
</dbReference>
<protein>
    <submittedName>
        <fullName evidence="3">Alpha/beta hydrolase</fullName>
    </submittedName>
</protein>
<dbReference type="Gene3D" id="3.40.50.1820">
    <property type="entry name" value="alpha/beta hydrolase"/>
    <property type="match status" value="1"/>
</dbReference>
<dbReference type="EMBL" id="JRTT01000008">
    <property type="protein sequence ID" value="KHD77896.1"/>
    <property type="molecule type" value="Genomic_DNA"/>
</dbReference>
<dbReference type="AlphaFoldDB" id="A0A0A6UR49"/>
<evidence type="ECO:0000313" key="4">
    <source>
        <dbReference type="Proteomes" id="UP000054537"/>
    </source>
</evidence>
<reference evidence="3 4" key="1">
    <citation type="submission" date="2014-10" db="EMBL/GenBank/DDBJ databases">
        <title>Draft genome sequence of Actinoplanes utahensis NRRL 12052.</title>
        <authorList>
            <person name="Velasco-Bucheli B."/>
            <person name="del Cerro C."/>
            <person name="Hormigo D."/>
            <person name="Garcia J.L."/>
            <person name="Acebal C."/>
            <person name="Arroyo M."/>
            <person name="de la Mata I."/>
        </authorList>
    </citation>
    <scope>NUCLEOTIDE SEQUENCE [LARGE SCALE GENOMIC DNA]</scope>
    <source>
        <strain evidence="3 4">NRRL 12052</strain>
    </source>
</reference>
<dbReference type="InterPro" id="IPR000073">
    <property type="entry name" value="AB_hydrolase_1"/>
</dbReference>
<comment type="caution">
    <text evidence="3">The sequence shown here is derived from an EMBL/GenBank/DDBJ whole genome shotgun (WGS) entry which is preliminary data.</text>
</comment>
<proteinExistence type="predicted"/>